<evidence type="ECO:0000313" key="1">
    <source>
        <dbReference type="EMBL" id="UQC79490.1"/>
    </source>
</evidence>
<sequence length="117" mass="13800">MRLEVDGYDARLRPLMTYFFNSFSPGIRINSSLASHVSWHSPHCSIFVHRLMVPIGHYPRQQLYEFRFPSLPDDYLPPATYISFVARQRDKLVFLYFNLFGNNSVPYPSLHSVCERR</sequence>
<evidence type="ECO:0000313" key="2">
    <source>
        <dbReference type="Proteomes" id="UP000830671"/>
    </source>
</evidence>
<dbReference type="EMBL" id="CP019475">
    <property type="protein sequence ID" value="UQC79490.1"/>
    <property type="molecule type" value="Genomic_DNA"/>
</dbReference>
<dbReference type="KEGG" id="clup:CLUP02_04970"/>
<proteinExistence type="predicted"/>
<dbReference type="Proteomes" id="UP000830671">
    <property type="component" value="Chromosome 3"/>
</dbReference>
<organism evidence="1 2">
    <name type="scientific">Colletotrichum lupini</name>
    <dbReference type="NCBI Taxonomy" id="145971"/>
    <lineage>
        <taxon>Eukaryota</taxon>
        <taxon>Fungi</taxon>
        <taxon>Dikarya</taxon>
        <taxon>Ascomycota</taxon>
        <taxon>Pezizomycotina</taxon>
        <taxon>Sordariomycetes</taxon>
        <taxon>Hypocreomycetidae</taxon>
        <taxon>Glomerellales</taxon>
        <taxon>Glomerellaceae</taxon>
        <taxon>Colletotrichum</taxon>
        <taxon>Colletotrichum acutatum species complex</taxon>
    </lineage>
</organism>
<reference evidence="1" key="1">
    <citation type="journal article" date="2021" name="Mol. Plant Microbe Interact.">
        <title>Complete Genome Sequence of the Plant-Pathogenic Fungus Colletotrichum lupini.</title>
        <authorList>
            <person name="Baroncelli R."/>
            <person name="Pensec F."/>
            <person name="Da Lio D."/>
            <person name="Boufleur T."/>
            <person name="Vicente I."/>
            <person name="Sarrocco S."/>
            <person name="Picot A."/>
            <person name="Baraldi E."/>
            <person name="Sukno S."/>
            <person name="Thon M."/>
            <person name="Le Floch G."/>
        </authorList>
    </citation>
    <scope>NUCLEOTIDE SEQUENCE</scope>
    <source>
        <strain evidence="1">IMI 504893</strain>
    </source>
</reference>
<gene>
    <name evidence="1" type="ORF">CLUP02_04970</name>
</gene>
<accession>A0A9Q8WEB2</accession>
<protein>
    <submittedName>
        <fullName evidence="1">Uncharacterized protein</fullName>
    </submittedName>
</protein>
<keyword evidence="2" id="KW-1185">Reference proteome</keyword>
<dbReference type="GeneID" id="73338989"/>
<dbReference type="RefSeq" id="XP_049141122.1">
    <property type="nucleotide sequence ID" value="XM_049283979.1"/>
</dbReference>
<name>A0A9Q8WEB2_9PEZI</name>
<dbReference type="AlphaFoldDB" id="A0A9Q8WEB2"/>